<evidence type="ECO:0000256" key="2">
    <source>
        <dbReference type="ARBA" id="ARBA00022692"/>
    </source>
</evidence>
<dbReference type="Proteomes" id="UP001501495">
    <property type="component" value="Unassembled WGS sequence"/>
</dbReference>
<organism evidence="7 8">
    <name type="scientific">Nocardioides fonticola</name>
    <dbReference type="NCBI Taxonomy" id="450363"/>
    <lineage>
        <taxon>Bacteria</taxon>
        <taxon>Bacillati</taxon>
        <taxon>Actinomycetota</taxon>
        <taxon>Actinomycetes</taxon>
        <taxon>Propionibacteriales</taxon>
        <taxon>Nocardioidaceae</taxon>
        <taxon>Nocardioides</taxon>
    </lineage>
</organism>
<dbReference type="InterPro" id="IPR044878">
    <property type="entry name" value="UbiA_sf"/>
</dbReference>
<evidence type="ECO:0000256" key="3">
    <source>
        <dbReference type="ARBA" id="ARBA00022989"/>
    </source>
</evidence>
<keyword evidence="4 6" id="KW-0472">Membrane</keyword>
<evidence type="ECO:0000256" key="5">
    <source>
        <dbReference type="SAM" id="MobiDB-lite"/>
    </source>
</evidence>
<accession>A0ABP7XB08</accession>
<feature type="transmembrane region" description="Helical" evidence="6">
    <location>
        <begin position="234"/>
        <end position="253"/>
    </location>
</feature>
<evidence type="ECO:0000256" key="6">
    <source>
        <dbReference type="SAM" id="Phobius"/>
    </source>
</evidence>
<dbReference type="Pfam" id="PF01040">
    <property type="entry name" value="UbiA"/>
    <property type="match status" value="1"/>
</dbReference>
<sequence length="336" mass="35321">MTDRSGLWWRTGRARAFPDPRDPKPPVVEPIRRRAGGVGSVQVEAPLVDTRGMARPPLDLDPEHGDQTGPPLRSDAAEDAGGPGRPSGTGGPGEAYVAPDGVLARFTPFLLIRAAHPRQAVLTAGAVAGAAALAGRPGREIALVAATVLVGQAILGWHNDLVDRERDRRFRARGKPVADGRLDPGGLWFVLACGVLLLVPLSVANGVGAGLCYLLAVAIGMLANLRFRRGFWSWLPWAASFALYPAFLSFGGWGGATVGSPPEPAMVALAALLGIGVHLLTALWGLVPDHEEGWTYLPLRIGLRVGAGRVLTLASVWIAASVTAMAFVATYRGLSR</sequence>
<protein>
    <recommendedName>
        <fullName evidence="9">4-hydroxybenzoate polyprenyltransferase</fullName>
    </recommendedName>
</protein>
<keyword evidence="8" id="KW-1185">Reference proteome</keyword>
<evidence type="ECO:0000313" key="7">
    <source>
        <dbReference type="EMBL" id="GAA4109955.1"/>
    </source>
</evidence>
<feature type="region of interest" description="Disordered" evidence="5">
    <location>
        <begin position="14"/>
        <end position="96"/>
    </location>
</feature>
<comment type="subcellular location">
    <subcellularLocation>
        <location evidence="1">Membrane</location>
        <topology evidence="1">Multi-pass membrane protein</topology>
    </subcellularLocation>
</comment>
<evidence type="ECO:0000256" key="1">
    <source>
        <dbReference type="ARBA" id="ARBA00004141"/>
    </source>
</evidence>
<evidence type="ECO:0000313" key="8">
    <source>
        <dbReference type="Proteomes" id="UP001501495"/>
    </source>
</evidence>
<feature type="transmembrane region" description="Helical" evidence="6">
    <location>
        <begin position="308"/>
        <end position="331"/>
    </location>
</feature>
<gene>
    <name evidence="7" type="ORF">GCM10022215_04800</name>
</gene>
<name>A0ABP7XB08_9ACTN</name>
<evidence type="ECO:0000256" key="4">
    <source>
        <dbReference type="ARBA" id="ARBA00023136"/>
    </source>
</evidence>
<dbReference type="Gene3D" id="1.10.357.140">
    <property type="entry name" value="UbiA prenyltransferase"/>
    <property type="match status" value="1"/>
</dbReference>
<keyword evidence="3 6" id="KW-1133">Transmembrane helix</keyword>
<reference evidence="8" key="1">
    <citation type="journal article" date="2019" name="Int. J. Syst. Evol. Microbiol.">
        <title>The Global Catalogue of Microorganisms (GCM) 10K type strain sequencing project: providing services to taxonomists for standard genome sequencing and annotation.</title>
        <authorList>
            <consortium name="The Broad Institute Genomics Platform"/>
            <consortium name="The Broad Institute Genome Sequencing Center for Infectious Disease"/>
            <person name="Wu L."/>
            <person name="Ma J."/>
        </authorList>
    </citation>
    <scope>NUCLEOTIDE SEQUENCE [LARGE SCALE GENOMIC DNA]</scope>
    <source>
        <strain evidence="8">JCM 16703</strain>
    </source>
</reference>
<comment type="caution">
    <text evidence="7">The sequence shown here is derived from an EMBL/GenBank/DDBJ whole genome shotgun (WGS) entry which is preliminary data.</text>
</comment>
<feature type="compositionally biased region" description="Gly residues" evidence="5">
    <location>
        <begin position="81"/>
        <end position="93"/>
    </location>
</feature>
<dbReference type="EMBL" id="BAAAZH010000003">
    <property type="protein sequence ID" value="GAA4109955.1"/>
    <property type="molecule type" value="Genomic_DNA"/>
</dbReference>
<evidence type="ECO:0008006" key="9">
    <source>
        <dbReference type="Google" id="ProtNLM"/>
    </source>
</evidence>
<keyword evidence="2 6" id="KW-0812">Transmembrane</keyword>
<proteinExistence type="predicted"/>
<feature type="transmembrane region" description="Helical" evidence="6">
    <location>
        <begin position="265"/>
        <end position="287"/>
    </location>
</feature>
<dbReference type="InterPro" id="IPR000537">
    <property type="entry name" value="UbiA_prenyltransferase"/>
</dbReference>